<keyword evidence="4" id="KW-0670">Pyruvate</keyword>
<dbReference type="RefSeq" id="WP_078696925.1">
    <property type="nucleotide sequence ID" value="NZ_FUYH01000013.1"/>
</dbReference>
<feature type="domain" description="Rhodanese" evidence="3">
    <location>
        <begin position="21"/>
        <end position="133"/>
    </location>
</feature>
<organism evidence="4 5">
    <name type="scientific">Caloramator quimbayensis</name>
    <dbReference type="NCBI Taxonomy" id="1147123"/>
    <lineage>
        <taxon>Bacteria</taxon>
        <taxon>Bacillati</taxon>
        <taxon>Bacillota</taxon>
        <taxon>Clostridia</taxon>
        <taxon>Eubacteriales</taxon>
        <taxon>Clostridiaceae</taxon>
        <taxon>Caloramator</taxon>
    </lineage>
</organism>
<dbReference type="InterPro" id="IPR036873">
    <property type="entry name" value="Rhodanese-like_dom_sf"/>
</dbReference>
<gene>
    <name evidence="4" type="ORF">SAMN05443428_11374</name>
</gene>
<evidence type="ECO:0000313" key="5">
    <source>
        <dbReference type="Proteomes" id="UP000190105"/>
    </source>
</evidence>
<dbReference type="PROSITE" id="PS50206">
    <property type="entry name" value="RHODANESE_3"/>
    <property type="match status" value="2"/>
</dbReference>
<dbReference type="CDD" id="cd01449">
    <property type="entry name" value="TST_Repeat_2"/>
    <property type="match status" value="1"/>
</dbReference>
<dbReference type="InterPro" id="IPR045078">
    <property type="entry name" value="TST/MPST-like"/>
</dbReference>
<keyword evidence="2" id="KW-0677">Repeat</keyword>
<evidence type="ECO:0000256" key="2">
    <source>
        <dbReference type="ARBA" id="ARBA00022737"/>
    </source>
</evidence>
<sequence>MNNFVNCEWLFNNIKDSYLFIIDCRFDLFDASYGKKAYENSHIKNAYYLDINEDFCGKKGVHGGARPVADCNLLGEKLSNLGIRMDSKIVVYDDKLYSSPRAWWQLKYMGYENVFVLNGGFSEWKKKGFPISIDNPMERGEGVFKTNIKEAMYADIDYVKKALDDEDKALVDSRNEKRYTGEYEPLYHKKGHIKGAINIPYEKSIDENGKVKDEYILKENFKILEGKKEIITYCGSGIEAAINYIVLDEIGYKVRLYAGSVSDYISYDENELVTGKNV</sequence>
<evidence type="ECO:0000256" key="1">
    <source>
        <dbReference type="ARBA" id="ARBA00022679"/>
    </source>
</evidence>
<feature type="domain" description="Rhodanese" evidence="3">
    <location>
        <begin position="164"/>
        <end position="273"/>
    </location>
</feature>
<dbReference type="Proteomes" id="UP000190105">
    <property type="component" value="Unassembled WGS sequence"/>
</dbReference>
<proteinExistence type="predicted"/>
<evidence type="ECO:0000313" key="4">
    <source>
        <dbReference type="EMBL" id="SKA93236.1"/>
    </source>
</evidence>
<accession>A0A1T4XUK1</accession>
<dbReference type="EMBL" id="FUYH01000013">
    <property type="protein sequence ID" value="SKA93236.1"/>
    <property type="molecule type" value="Genomic_DNA"/>
</dbReference>
<dbReference type="AlphaFoldDB" id="A0A1T4XUK1"/>
<dbReference type="InterPro" id="IPR001763">
    <property type="entry name" value="Rhodanese-like_dom"/>
</dbReference>
<dbReference type="SUPFAM" id="SSF52821">
    <property type="entry name" value="Rhodanese/Cell cycle control phosphatase"/>
    <property type="match status" value="2"/>
</dbReference>
<protein>
    <submittedName>
        <fullName evidence="4">Thiosulfate/3-mercaptopyruvate sulfurtransferase</fullName>
    </submittedName>
</protein>
<dbReference type="OrthoDB" id="9770030at2"/>
<name>A0A1T4XUK1_9CLOT</name>
<dbReference type="PANTHER" id="PTHR11364:SF27">
    <property type="entry name" value="SULFURTRANSFERASE"/>
    <property type="match status" value="1"/>
</dbReference>
<dbReference type="CDD" id="cd01448">
    <property type="entry name" value="TST_Repeat_1"/>
    <property type="match status" value="1"/>
</dbReference>
<dbReference type="SMART" id="SM00450">
    <property type="entry name" value="RHOD"/>
    <property type="match status" value="2"/>
</dbReference>
<dbReference type="GO" id="GO:0004792">
    <property type="term" value="F:thiosulfate-cyanide sulfurtransferase activity"/>
    <property type="evidence" value="ECO:0007669"/>
    <property type="project" value="TreeGrafter"/>
</dbReference>
<dbReference type="Pfam" id="PF00581">
    <property type="entry name" value="Rhodanese"/>
    <property type="match status" value="2"/>
</dbReference>
<reference evidence="5" key="1">
    <citation type="submission" date="2017-02" db="EMBL/GenBank/DDBJ databases">
        <authorList>
            <person name="Varghese N."/>
            <person name="Submissions S."/>
        </authorList>
    </citation>
    <scope>NUCLEOTIDE SEQUENCE [LARGE SCALE GENOMIC DNA]</scope>
    <source>
        <strain evidence="5">USBA 833</strain>
    </source>
</reference>
<dbReference type="Gene3D" id="3.40.250.10">
    <property type="entry name" value="Rhodanese-like domain"/>
    <property type="match status" value="2"/>
</dbReference>
<keyword evidence="5" id="KW-1185">Reference proteome</keyword>
<dbReference type="STRING" id="1147123.SAMN05443428_11374"/>
<keyword evidence="1 4" id="KW-0808">Transferase</keyword>
<evidence type="ECO:0000259" key="3">
    <source>
        <dbReference type="PROSITE" id="PS50206"/>
    </source>
</evidence>
<dbReference type="PANTHER" id="PTHR11364">
    <property type="entry name" value="THIOSULFATE SULFERTANSFERASE"/>
    <property type="match status" value="1"/>
</dbReference>